<dbReference type="KEGG" id="soe:110805201"/>
<accession>A0A9R0KD76</accession>
<reference evidence="2" key="2">
    <citation type="submission" date="2025-08" db="UniProtKB">
        <authorList>
            <consortium name="RefSeq"/>
        </authorList>
    </citation>
    <scope>IDENTIFICATION</scope>
    <source>
        <tissue evidence="2">Leaf</tissue>
    </source>
</reference>
<proteinExistence type="predicted"/>
<protein>
    <recommendedName>
        <fullName evidence="3">Reverse transcriptase</fullName>
    </recommendedName>
</protein>
<reference evidence="1" key="1">
    <citation type="journal article" date="2021" name="Nat. Commun.">
        <title>Genomic analyses provide insights into spinach domestication and the genetic basis of agronomic traits.</title>
        <authorList>
            <person name="Cai X."/>
            <person name="Sun X."/>
            <person name="Xu C."/>
            <person name="Sun H."/>
            <person name="Wang X."/>
            <person name="Ge C."/>
            <person name="Zhang Z."/>
            <person name="Wang Q."/>
            <person name="Fei Z."/>
            <person name="Jiao C."/>
            <person name="Wang Q."/>
        </authorList>
    </citation>
    <scope>NUCLEOTIDE SEQUENCE [LARGE SCALE GENOMIC DNA]</scope>
    <source>
        <strain evidence="1">cv. Varoflay</strain>
    </source>
</reference>
<sequence>MLFFPKYWHIIGKDVSEDVISLFNGARDMDDVNNTHISAFTPGRLITDNTLVAFETFHYMHSVCSGKKGSMAIKLDTSKAYDRVEWDFLENVMLNMGFHEQWVRMVMSCVSTVSHDVILNDDESDSFMQERDDSIIFCRADNRDVQAVRRVLARYEVASGQMINLGKSEGKYLGIPTWIRRSKSLAFASLKERVWKKIKGWKQQTSSSVGREILLKAIVQALPTYLMNFFNIPNGFCSDIQRMMARWWGCKEDDRRIHWVAWEKMCKSKENGGLGFLKVVDFNEAMLAKQGWRLLQNPELLATRVLKARYFPNSSFMDSSIGSRPSYIWRSIWGCKWVLEKGCIWVVGDGLRWRIESISELCPRCGVREESVYHAIRGCGWAVAAWQEAGLER</sequence>
<dbReference type="GeneID" id="110805201"/>
<dbReference type="PANTHER" id="PTHR33116:SF86">
    <property type="entry name" value="REVERSE TRANSCRIPTASE DOMAIN-CONTAINING PROTEIN"/>
    <property type="match status" value="1"/>
</dbReference>
<evidence type="ECO:0000313" key="1">
    <source>
        <dbReference type="Proteomes" id="UP000813463"/>
    </source>
</evidence>
<gene>
    <name evidence="2" type="primary">LOC110805201</name>
</gene>
<dbReference type="AlphaFoldDB" id="A0A9R0KD76"/>
<organism evidence="1 2">
    <name type="scientific">Spinacia oleracea</name>
    <name type="common">Spinach</name>
    <dbReference type="NCBI Taxonomy" id="3562"/>
    <lineage>
        <taxon>Eukaryota</taxon>
        <taxon>Viridiplantae</taxon>
        <taxon>Streptophyta</taxon>
        <taxon>Embryophyta</taxon>
        <taxon>Tracheophyta</taxon>
        <taxon>Spermatophyta</taxon>
        <taxon>Magnoliopsida</taxon>
        <taxon>eudicotyledons</taxon>
        <taxon>Gunneridae</taxon>
        <taxon>Pentapetalae</taxon>
        <taxon>Caryophyllales</taxon>
        <taxon>Chenopodiaceae</taxon>
        <taxon>Chenopodioideae</taxon>
        <taxon>Anserineae</taxon>
        <taxon>Spinacia</taxon>
    </lineage>
</organism>
<dbReference type="Proteomes" id="UP000813463">
    <property type="component" value="Chromosome 1"/>
</dbReference>
<keyword evidence="1" id="KW-1185">Reference proteome</keyword>
<name>A0A9R0KD76_SPIOL</name>
<evidence type="ECO:0008006" key="3">
    <source>
        <dbReference type="Google" id="ProtNLM"/>
    </source>
</evidence>
<evidence type="ECO:0000313" key="2">
    <source>
        <dbReference type="RefSeq" id="XP_021866498.2"/>
    </source>
</evidence>
<dbReference type="PANTHER" id="PTHR33116">
    <property type="entry name" value="REVERSE TRANSCRIPTASE ZINC-BINDING DOMAIN-CONTAINING PROTEIN-RELATED-RELATED"/>
    <property type="match status" value="1"/>
</dbReference>
<dbReference type="RefSeq" id="XP_021866498.2">
    <property type="nucleotide sequence ID" value="XM_022010806.2"/>
</dbReference>